<feature type="region of interest" description="Disordered" evidence="1">
    <location>
        <begin position="95"/>
        <end position="117"/>
    </location>
</feature>
<organism evidence="2 3">
    <name type="scientific">Vespula pensylvanica</name>
    <name type="common">Western yellow jacket</name>
    <name type="synonym">Wasp</name>
    <dbReference type="NCBI Taxonomy" id="30213"/>
    <lineage>
        <taxon>Eukaryota</taxon>
        <taxon>Metazoa</taxon>
        <taxon>Ecdysozoa</taxon>
        <taxon>Arthropoda</taxon>
        <taxon>Hexapoda</taxon>
        <taxon>Insecta</taxon>
        <taxon>Pterygota</taxon>
        <taxon>Neoptera</taxon>
        <taxon>Endopterygota</taxon>
        <taxon>Hymenoptera</taxon>
        <taxon>Apocrita</taxon>
        <taxon>Aculeata</taxon>
        <taxon>Vespoidea</taxon>
        <taxon>Vespidae</taxon>
        <taxon>Vespinae</taxon>
        <taxon>Vespula</taxon>
    </lineage>
</organism>
<dbReference type="Proteomes" id="UP000600918">
    <property type="component" value="Unassembled WGS sequence"/>
</dbReference>
<sequence>MEVLDGSPGRELGTTSTYDNTRSYADRHAAVIILHIAGGGVPARYRLPLPIFPAWQKGTASNLVPRWSSTEVPRANTSVSYAYYAVVAKKKENKKKEGGWKMKKEDTKEEEKKEEEDTKFEIAGEKLEKEKARKRQSRMRRSCSVSYRSYSESEPVFVNSKLLFIFNELRDANGNARVSRDLDSVKRRKDLSEEVVTPKIES</sequence>
<name>A0A834PAG3_VESPE</name>
<reference evidence="2" key="1">
    <citation type="journal article" date="2020" name="G3 (Bethesda)">
        <title>High-Quality Assemblies for Three Invasive Social Wasps from the &lt;i&gt;Vespula&lt;/i&gt; Genus.</title>
        <authorList>
            <person name="Harrop T.W.R."/>
            <person name="Guhlin J."/>
            <person name="McLaughlin G.M."/>
            <person name="Permina E."/>
            <person name="Stockwell P."/>
            <person name="Gilligan J."/>
            <person name="Le Lec M.F."/>
            <person name="Gruber M.A.M."/>
            <person name="Quinn O."/>
            <person name="Lovegrove M."/>
            <person name="Duncan E.J."/>
            <person name="Remnant E.J."/>
            <person name="Van Eeckhoven J."/>
            <person name="Graham B."/>
            <person name="Knapp R.A."/>
            <person name="Langford K.W."/>
            <person name="Kronenberg Z."/>
            <person name="Press M.O."/>
            <person name="Eacker S.M."/>
            <person name="Wilson-Rankin E.E."/>
            <person name="Purcell J."/>
            <person name="Lester P.J."/>
            <person name="Dearden P.K."/>
        </authorList>
    </citation>
    <scope>NUCLEOTIDE SEQUENCE</scope>
    <source>
        <strain evidence="2">Volc-1</strain>
    </source>
</reference>
<evidence type="ECO:0000256" key="1">
    <source>
        <dbReference type="SAM" id="MobiDB-lite"/>
    </source>
</evidence>
<accession>A0A834PAG3</accession>
<comment type="caution">
    <text evidence="2">The sequence shown here is derived from an EMBL/GenBank/DDBJ whole genome shotgun (WGS) entry which is preliminary data.</text>
</comment>
<dbReference type="AlphaFoldDB" id="A0A834PAG3"/>
<keyword evidence="3" id="KW-1185">Reference proteome</keyword>
<evidence type="ECO:0000313" key="2">
    <source>
        <dbReference type="EMBL" id="KAF7434502.1"/>
    </source>
</evidence>
<protein>
    <submittedName>
        <fullName evidence="2">Uncharacterized protein</fullName>
    </submittedName>
</protein>
<evidence type="ECO:0000313" key="3">
    <source>
        <dbReference type="Proteomes" id="UP000600918"/>
    </source>
</evidence>
<proteinExistence type="predicted"/>
<dbReference type="EMBL" id="JACSDY010000002">
    <property type="protein sequence ID" value="KAF7434502.1"/>
    <property type="molecule type" value="Genomic_DNA"/>
</dbReference>
<gene>
    <name evidence="2" type="ORF">H0235_002693</name>
</gene>